<feature type="chain" id="PRO_5031476327" evidence="1">
    <location>
        <begin position="27"/>
        <end position="229"/>
    </location>
</feature>
<feature type="signal peptide" evidence="1">
    <location>
        <begin position="1"/>
        <end position="26"/>
    </location>
</feature>
<keyword evidence="1" id="KW-0732">Signal</keyword>
<accession>A0A7S1YD50</accession>
<proteinExistence type="predicted"/>
<name>A0A7S1YD50_9STRA</name>
<protein>
    <submittedName>
        <fullName evidence="2">Uncharacterized protein</fullName>
    </submittedName>
</protein>
<dbReference type="AlphaFoldDB" id="A0A7S1YD50"/>
<evidence type="ECO:0000256" key="1">
    <source>
        <dbReference type="SAM" id="SignalP"/>
    </source>
</evidence>
<dbReference type="EMBL" id="HBGK01033117">
    <property type="protein sequence ID" value="CAD9291708.1"/>
    <property type="molecule type" value="Transcribed_RNA"/>
</dbReference>
<evidence type="ECO:0000313" key="2">
    <source>
        <dbReference type="EMBL" id="CAD9291708.1"/>
    </source>
</evidence>
<sequence length="229" mass="25946">MDFPHGIGNVWYGWFWLVHYTGAVTADKLVTEGSLLLDGSTGEHQTDAVSFVREIQRIQKQTWADEMSFHAIHAFIWHYVARTIPDLDKYPTQLATEFCGEYVVDDFRSKPARKSIGSECYHGFGHAVFYSLALRQLGVQSHEIDVRTQLRPGGGFQLSDEIFCEAYKLCAGAPNATITTLPRKRCIGGVRHSTKLFAILEEDEDPTEYVAKLEERCDVAEQILKGLEW</sequence>
<gene>
    <name evidence="2" type="ORF">GOCE00092_LOCUS17225</name>
</gene>
<reference evidence="2" key="1">
    <citation type="submission" date="2021-01" db="EMBL/GenBank/DDBJ databases">
        <authorList>
            <person name="Corre E."/>
            <person name="Pelletier E."/>
            <person name="Niang G."/>
            <person name="Scheremetjew M."/>
            <person name="Finn R."/>
            <person name="Kale V."/>
            <person name="Holt S."/>
            <person name="Cochrane G."/>
            <person name="Meng A."/>
            <person name="Brown T."/>
            <person name="Cohen L."/>
        </authorList>
    </citation>
    <scope>NUCLEOTIDE SEQUENCE</scope>
    <source>
        <strain evidence="2">CCMP 410</strain>
    </source>
</reference>
<organism evidence="2">
    <name type="scientific">Grammatophora oceanica</name>
    <dbReference type="NCBI Taxonomy" id="210454"/>
    <lineage>
        <taxon>Eukaryota</taxon>
        <taxon>Sar</taxon>
        <taxon>Stramenopiles</taxon>
        <taxon>Ochrophyta</taxon>
        <taxon>Bacillariophyta</taxon>
        <taxon>Fragilariophyceae</taxon>
        <taxon>Fragilariophycidae</taxon>
        <taxon>Rhabdonematales</taxon>
        <taxon>Grammatophoraceae</taxon>
        <taxon>Grammatophora</taxon>
    </lineage>
</organism>